<dbReference type="GO" id="GO:0005634">
    <property type="term" value="C:nucleus"/>
    <property type="evidence" value="ECO:0007669"/>
    <property type="project" value="UniProtKB-SubCell"/>
</dbReference>
<sequence>MEGPGVQELRAKAEQDEAEKLQSTTTHKELELDFDLGNLLASDHNPPTALRQVGLVPEAERRALESDNTQLFNQLWQLPTECTEEALVAPLLEPTAHLPLEKPVPKPRPLTRWQQFARLKGIRPNRKTNLVWDEVSGQGRR</sequence>
<evidence type="ECO:0000256" key="2">
    <source>
        <dbReference type="ARBA" id="ARBA00010077"/>
    </source>
</evidence>
<proteinExistence type="inferred from homology"/>
<dbReference type="AlphaFoldDB" id="G5AXN9"/>
<comment type="subcellular location">
    <subcellularLocation>
        <location evidence="1 5">Nucleus</location>
    </subcellularLocation>
</comment>
<dbReference type="STRING" id="10181.G5AXN9"/>
<dbReference type="Proteomes" id="UP000006813">
    <property type="component" value="Unassembled WGS sequence"/>
</dbReference>
<feature type="region of interest" description="Disordered" evidence="6">
    <location>
        <begin position="1"/>
        <end position="26"/>
    </location>
</feature>
<reference evidence="7 8" key="1">
    <citation type="journal article" date="2011" name="Nature">
        <title>Genome sequencing reveals insights into physiology and longevity of the naked mole rat.</title>
        <authorList>
            <person name="Kim E.B."/>
            <person name="Fang X."/>
            <person name="Fushan A.A."/>
            <person name="Huang Z."/>
            <person name="Lobanov A.V."/>
            <person name="Han L."/>
            <person name="Marino S.M."/>
            <person name="Sun X."/>
            <person name="Turanov A.A."/>
            <person name="Yang P."/>
            <person name="Yim S.H."/>
            <person name="Zhao X."/>
            <person name="Kasaikina M.V."/>
            <person name="Stoletzki N."/>
            <person name="Peng C."/>
            <person name="Polak P."/>
            <person name="Xiong Z."/>
            <person name="Kiezun A."/>
            <person name="Zhu Y."/>
            <person name="Chen Y."/>
            <person name="Kryukov G.V."/>
            <person name="Zhang Q."/>
            <person name="Peshkin L."/>
            <person name="Yang L."/>
            <person name="Bronson R.T."/>
            <person name="Buffenstein R."/>
            <person name="Wang B."/>
            <person name="Han C."/>
            <person name="Li Q."/>
            <person name="Chen L."/>
            <person name="Zhao W."/>
            <person name="Sunyaev S.R."/>
            <person name="Park T.J."/>
            <person name="Zhang G."/>
            <person name="Wang J."/>
            <person name="Gladyshev V.N."/>
        </authorList>
    </citation>
    <scope>NUCLEOTIDE SEQUENCE [LARGE SCALE GENOMIC DNA]</scope>
</reference>
<dbReference type="InParanoid" id="G5AXN9"/>
<evidence type="ECO:0000256" key="6">
    <source>
        <dbReference type="SAM" id="MobiDB-lite"/>
    </source>
</evidence>
<dbReference type="Pfam" id="PF04939">
    <property type="entry name" value="RRS1"/>
    <property type="match status" value="1"/>
</dbReference>
<accession>G5AXN9</accession>
<feature type="compositionally biased region" description="Basic and acidic residues" evidence="6">
    <location>
        <begin position="9"/>
        <end position="26"/>
    </location>
</feature>
<comment type="similarity">
    <text evidence="2 5">Belongs to the RRS1 family.</text>
</comment>
<dbReference type="GO" id="GO:0042254">
    <property type="term" value="P:ribosome biogenesis"/>
    <property type="evidence" value="ECO:0007669"/>
    <property type="project" value="UniProtKB-KW"/>
</dbReference>
<keyword evidence="4 5" id="KW-0539">Nucleus</keyword>
<dbReference type="EMBL" id="JH167404">
    <property type="protein sequence ID" value="EHB01800.1"/>
    <property type="molecule type" value="Genomic_DNA"/>
</dbReference>
<evidence type="ECO:0000313" key="8">
    <source>
        <dbReference type="Proteomes" id="UP000006813"/>
    </source>
</evidence>
<evidence type="ECO:0000313" key="7">
    <source>
        <dbReference type="EMBL" id="EHB01800.1"/>
    </source>
</evidence>
<keyword evidence="3 5" id="KW-0690">Ribosome biogenesis</keyword>
<gene>
    <name evidence="7" type="ORF">GW7_07760</name>
</gene>
<evidence type="ECO:0000256" key="5">
    <source>
        <dbReference type="RuleBase" id="RU364132"/>
    </source>
</evidence>
<comment type="function">
    <text evidence="5">Involved in ribosomal large subunit assembly.</text>
</comment>
<name>G5AXN9_HETGA</name>
<evidence type="ECO:0000256" key="3">
    <source>
        <dbReference type="ARBA" id="ARBA00022517"/>
    </source>
</evidence>
<protein>
    <recommendedName>
        <fullName evidence="5">Ribosome biogenesis regulatory protein</fullName>
    </recommendedName>
</protein>
<evidence type="ECO:0000256" key="1">
    <source>
        <dbReference type="ARBA" id="ARBA00004123"/>
    </source>
</evidence>
<evidence type="ECO:0000256" key="4">
    <source>
        <dbReference type="ARBA" id="ARBA00023242"/>
    </source>
</evidence>
<dbReference type="InterPro" id="IPR007023">
    <property type="entry name" value="Ribosom_reg"/>
</dbReference>
<organism evidence="7 8">
    <name type="scientific">Heterocephalus glaber</name>
    <name type="common">Naked mole rat</name>
    <dbReference type="NCBI Taxonomy" id="10181"/>
    <lineage>
        <taxon>Eukaryota</taxon>
        <taxon>Metazoa</taxon>
        <taxon>Chordata</taxon>
        <taxon>Craniata</taxon>
        <taxon>Vertebrata</taxon>
        <taxon>Euteleostomi</taxon>
        <taxon>Mammalia</taxon>
        <taxon>Eutheria</taxon>
        <taxon>Euarchontoglires</taxon>
        <taxon>Glires</taxon>
        <taxon>Rodentia</taxon>
        <taxon>Hystricomorpha</taxon>
        <taxon>Bathyergidae</taxon>
        <taxon>Heterocephalus</taxon>
    </lineage>
</organism>